<dbReference type="Gene3D" id="1.20.59.20">
    <property type="match status" value="1"/>
</dbReference>
<dbReference type="SUPFAM" id="SSF82829">
    <property type="entry name" value="MesJ substrate recognition domain-like"/>
    <property type="match status" value="1"/>
</dbReference>
<dbReference type="HAMAP" id="MF_01161">
    <property type="entry name" value="tRNA_Ile_lys_synt"/>
    <property type="match status" value="1"/>
</dbReference>
<protein>
    <recommendedName>
        <fullName evidence="8">tRNA(Ile)-lysidine synthase</fullName>
        <ecNumber evidence="8">6.3.4.19</ecNumber>
    </recommendedName>
    <alternativeName>
        <fullName evidence="8">tRNA(Ile)-2-lysyl-cytidine synthase</fullName>
    </alternativeName>
    <alternativeName>
        <fullName evidence="8">tRNA(Ile)-lysidine synthetase</fullName>
    </alternativeName>
</protein>
<reference evidence="10 11" key="1">
    <citation type="submission" date="2018-08" db="EMBL/GenBank/DDBJ databases">
        <title>Salinimonas sediminis sp. nov., a piezophilic bacterium isolated from a deep-sea sediment sample from the New Britain Trench.</title>
        <authorList>
            <person name="Cao J."/>
        </authorList>
    </citation>
    <scope>NUCLEOTIDE SEQUENCE [LARGE SCALE GENOMIC DNA]</scope>
    <source>
        <strain evidence="10 11">N102</strain>
    </source>
</reference>
<dbReference type="RefSeq" id="WP_117315695.1">
    <property type="nucleotide sequence ID" value="NZ_CP031769.1"/>
</dbReference>
<evidence type="ECO:0000256" key="6">
    <source>
        <dbReference type="ARBA" id="ARBA00022840"/>
    </source>
</evidence>
<dbReference type="KEGG" id="salm:D0Y50_04435"/>
<dbReference type="InterPro" id="IPR012796">
    <property type="entry name" value="Lysidine-tRNA-synth_C"/>
</dbReference>
<dbReference type="OrthoDB" id="9807403at2"/>
<dbReference type="EMBL" id="CP031769">
    <property type="protein sequence ID" value="AXR05686.1"/>
    <property type="molecule type" value="Genomic_DNA"/>
</dbReference>
<evidence type="ECO:0000256" key="2">
    <source>
        <dbReference type="ARBA" id="ARBA00022490"/>
    </source>
</evidence>
<name>A0A346NJH9_9ALTE</name>
<keyword evidence="4 8" id="KW-0819">tRNA processing</keyword>
<dbReference type="GO" id="GO:0005737">
    <property type="term" value="C:cytoplasm"/>
    <property type="evidence" value="ECO:0007669"/>
    <property type="project" value="UniProtKB-SubCell"/>
</dbReference>
<dbReference type="InterPro" id="IPR015262">
    <property type="entry name" value="tRNA_Ile_lys_synt_subst-bd"/>
</dbReference>
<comment type="catalytic activity">
    <reaction evidence="7 8">
        <text>cytidine(34) in tRNA(Ile2) + L-lysine + ATP = lysidine(34) in tRNA(Ile2) + AMP + diphosphate + H(+)</text>
        <dbReference type="Rhea" id="RHEA:43744"/>
        <dbReference type="Rhea" id="RHEA-COMP:10625"/>
        <dbReference type="Rhea" id="RHEA-COMP:10670"/>
        <dbReference type="ChEBI" id="CHEBI:15378"/>
        <dbReference type="ChEBI" id="CHEBI:30616"/>
        <dbReference type="ChEBI" id="CHEBI:32551"/>
        <dbReference type="ChEBI" id="CHEBI:33019"/>
        <dbReference type="ChEBI" id="CHEBI:82748"/>
        <dbReference type="ChEBI" id="CHEBI:83665"/>
        <dbReference type="ChEBI" id="CHEBI:456215"/>
        <dbReference type="EC" id="6.3.4.19"/>
    </reaction>
</comment>
<dbReference type="Gene3D" id="3.40.50.620">
    <property type="entry name" value="HUPs"/>
    <property type="match status" value="1"/>
</dbReference>
<dbReference type="InterPro" id="IPR012795">
    <property type="entry name" value="tRNA_Ile_lys_synt_N"/>
</dbReference>
<evidence type="ECO:0000256" key="1">
    <source>
        <dbReference type="ARBA" id="ARBA00004496"/>
    </source>
</evidence>
<dbReference type="Proteomes" id="UP000262073">
    <property type="component" value="Chromosome"/>
</dbReference>
<keyword evidence="5 8" id="KW-0547">Nucleotide-binding</keyword>
<dbReference type="CDD" id="cd01992">
    <property type="entry name" value="TilS_N"/>
    <property type="match status" value="1"/>
</dbReference>
<evidence type="ECO:0000256" key="5">
    <source>
        <dbReference type="ARBA" id="ARBA00022741"/>
    </source>
</evidence>
<keyword evidence="2 8" id="KW-0963">Cytoplasm</keyword>
<evidence type="ECO:0000256" key="4">
    <source>
        <dbReference type="ARBA" id="ARBA00022694"/>
    </source>
</evidence>
<dbReference type="NCBIfam" id="TIGR02432">
    <property type="entry name" value="lysidine_TilS_N"/>
    <property type="match status" value="1"/>
</dbReference>
<dbReference type="EC" id="6.3.4.19" evidence="8"/>
<keyword evidence="3 8" id="KW-0436">Ligase</keyword>
<gene>
    <name evidence="8 10" type="primary">tilS</name>
    <name evidence="10" type="ORF">D0Y50_04435</name>
</gene>
<evidence type="ECO:0000259" key="9">
    <source>
        <dbReference type="SMART" id="SM00977"/>
    </source>
</evidence>
<dbReference type="SMART" id="SM00977">
    <property type="entry name" value="TilS_C"/>
    <property type="match status" value="1"/>
</dbReference>
<accession>A0A346NJH9</accession>
<dbReference type="PANTHER" id="PTHR43033:SF1">
    <property type="entry name" value="TRNA(ILE)-LYSIDINE SYNTHASE-RELATED"/>
    <property type="match status" value="1"/>
</dbReference>
<feature type="binding site" evidence="8">
    <location>
        <begin position="35"/>
        <end position="40"/>
    </location>
    <ligand>
        <name>ATP</name>
        <dbReference type="ChEBI" id="CHEBI:30616"/>
    </ligand>
</feature>
<dbReference type="GO" id="GO:0006400">
    <property type="term" value="P:tRNA modification"/>
    <property type="evidence" value="ECO:0007669"/>
    <property type="project" value="UniProtKB-UniRule"/>
</dbReference>
<comment type="subcellular location">
    <subcellularLocation>
        <location evidence="1 8">Cytoplasm</location>
    </subcellularLocation>
</comment>
<dbReference type="SUPFAM" id="SSF52402">
    <property type="entry name" value="Adenine nucleotide alpha hydrolases-like"/>
    <property type="match status" value="1"/>
</dbReference>
<evidence type="ECO:0000256" key="3">
    <source>
        <dbReference type="ARBA" id="ARBA00022598"/>
    </source>
</evidence>
<dbReference type="PANTHER" id="PTHR43033">
    <property type="entry name" value="TRNA(ILE)-LYSIDINE SYNTHASE-RELATED"/>
    <property type="match status" value="1"/>
</dbReference>
<dbReference type="Pfam" id="PF01171">
    <property type="entry name" value="ATP_bind_3"/>
    <property type="match status" value="1"/>
</dbReference>
<keyword evidence="6 8" id="KW-0067">ATP-binding</keyword>
<dbReference type="InterPro" id="IPR011063">
    <property type="entry name" value="TilS/TtcA_N"/>
</dbReference>
<keyword evidence="11" id="KW-1185">Reference proteome</keyword>
<dbReference type="Pfam" id="PF11734">
    <property type="entry name" value="TilS_C"/>
    <property type="match status" value="1"/>
</dbReference>
<dbReference type="InterPro" id="IPR012094">
    <property type="entry name" value="tRNA_Ile_lys_synt"/>
</dbReference>
<evidence type="ECO:0000256" key="8">
    <source>
        <dbReference type="HAMAP-Rule" id="MF_01161"/>
    </source>
</evidence>
<evidence type="ECO:0000313" key="11">
    <source>
        <dbReference type="Proteomes" id="UP000262073"/>
    </source>
</evidence>
<comment type="function">
    <text evidence="8">Ligates lysine onto the cytidine present at position 34 of the AUA codon-specific tRNA(Ile) that contains the anticodon CAU, in an ATP-dependent manner. Cytidine is converted to lysidine, thus changing the amino acid specificity of the tRNA from methionine to isoleucine.</text>
</comment>
<organism evidence="10 11">
    <name type="scientific">Salinimonas sediminis</name>
    <dbReference type="NCBI Taxonomy" id="2303538"/>
    <lineage>
        <taxon>Bacteria</taxon>
        <taxon>Pseudomonadati</taxon>
        <taxon>Pseudomonadota</taxon>
        <taxon>Gammaproteobacteria</taxon>
        <taxon>Alteromonadales</taxon>
        <taxon>Alteromonadaceae</taxon>
        <taxon>Alteromonas/Salinimonas group</taxon>
        <taxon>Salinimonas</taxon>
    </lineage>
</organism>
<sequence length="432" mass="47662">MHPIVKQIQTSLTALLQAGPDNGPACSGSLVVAFSGGVDSTLLLYALCTIPQVDPAKVHGVYVHHGLSVNADNWQDHCARVCEALKCQFSAQSINVAHASRTSIEASAREGRYAALLRYCQQVKGHLLVGQHSDDQLETFLLQAKRGAGPKGLAAMPVRVKRDGVWIIRPMLGLTRSDIVRAAGTLGLDWIEDESNTDSRFDRNFLRNDIIPALTQRWPSLATTVARSAQLCAQHSALLDEVTDERLSSLISKQGTLCLHGLAGYSLKWQAQLVRRWLETYRQPMPGQAQLAQILQSIDAAEDSQPCISLGNVDIRRYQHALHIVPRLPAPPPGGITLACKQEYAASWCEPVFYCNAEVTIVGGMPKVRIRLAGGGVSKMLKDWLKQWRVPAWRRQHIPLVYLNQQPVAVIVNHKVHYLEHCPPDFSVTLVN</sequence>
<feature type="domain" description="Lysidine-tRNA(Ile) synthetase C-terminal" evidence="9">
    <location>
        <begin position="359"/>
        <end position="426"/>
    </location>
</feature>
<dbReference type="Pfam" id="PF09179">
    <property type="entry name" value="TilS"/>
    <property type="match status" value="1"/>
</dbReference>
<dbReference type="InterPro" id="IPR014729">
    <property type="entry name" value="Rossmann-like_a/b/a_fold"/>
</dbReference>
<proteinExistence type="inferred from homology"/>
<comment type="domain">
    <text evidence="8">The N-terminal region contains the highly conserved SGGXDS motif, predicted to be a P-loop motif involved in ATP binding.</text>
</comment>
<dbReference type="GO" id="GO:0032267">
    <property type="term" value="F:tRNA(Ile)-lysidine synthase activity"/>
    <property type="evidence" value="ECO:0007669"/>
    <property type="project" value="UniProtKB-EC"/>
</dbReference>
<evidence type="ECO:0000256" key="7">
    <source>
        <dbReference type="ARBA" id="ARBA00048539"/>
    </source>
</evidence>
<dbReference type="NCBIfam" id="TIGR02433">
    <property type="entry name" value="lysidine_TilS_C"/>
    <property type="match status" value="1"/>
</dbReference>
<comment type="similarity">
    <text evidence="8">Belongs to the tRNA(Ile)-lysidine synthase family.</text>
</comment>
<evidence type="ECO:0000313" key="10">
    <source>
        <dbReference type="EMBL" id="AXR05686.1"/>
    </source>
</evidence>
<dbReference type="GO" id="GO:0005524">
    <property type="term" value="F:ATP binding"/>
    <property type="evidence" value="ECO:0007669"/>
    <property type="project" value="UniProtKB-UniRule"/>
</dbReference>
<dbReference type="SUPFAM" id="SSF56037">
    <property type="entry name" value="PheT/TilS domain"/>
    <property type="match status" value="1"/>
</dbReference>
<dbReference type="AlphaFoldDB" id="A0A346NJH9"/>